<feature type="region of interest" description="Disordered" evidence="6">
    <location>
        <begin position="129"/>
        <end position="292"/>
    </location>
</feature>
<gene>
    <name evidence="8" type="ORF">P691DRAFT_160879</name>
</gene>
<evidence type="ECO:0000256" key="3">
    <source>
        <dbReference type="ARBA" id="ARBA00022833"/>
    </source>
</evidence>
<feature type="compositionally biased region" description="Polar residues" evidence="6">
    <location>
        <begin position="88"/>
        <end position="99"/>
    </location>
</feature>
<evidence type="ECO:0000256" key="4">
    <source>
        <dbReference type="PROSITE-ProRule" id="PRU01343"/>
    </source>
</evidence>
<name>A0A9P5XKS3_9AGAR</name>
<keyword evidence="5" id="KW-0175">Coiled coil</keyword>
<evidence type="ECO:0000259" key="7">
    <source>
        <dbReference type="PROSITE" id="PS51999"/>
    </source>
</evidence>
<feature type="compositionally biased region" description="Polar residues" evidence="6">
    <location>
        <begin position="183"/>
        <end position="192"/>
    </location>
</feature>
<feature type="region of interest" description="Disordered" evidence="6">
    <location>
        <begin position="67"/>
        <end position="115"/>
    </location>
</feature>
<dbReference type="Pfam" id="PF06839">
    <property type="entry name" value="Zn_ribbon_GRF"/>
    <property type="match status" value="1"/>
</dbReference>
<proteinExistence type="predicted"/>
<dbReference type="OrthoDB" id="5418639at2759"/>
<protein>
    <recommendedName>
        <fullName evidence="7">GRF-type domain-containing protein</fullName>
    </recommendedName>
</protein>
<dbReference type="Proteomes" id="UP000807342">
    <property type="component" value="Unassembled WGS sequence"/>
</dbReference>
<dbReference type="EMBL" id="MU151068">
    <property type="protein sequence ID" value="KAF9452704.1"/>
    <property type="molecule type" value="Genomic_DNA"/>
</dbReference>
<evidence type="ECO:0000256" key="5">
    <source>
        <dbReference type="SAM" id="Coils"/>
    </source>
</evidence>
<evidence type="ECO:0000256" key="2">
    <source>
        <dbReference type="ARBA" id="ARBA00022771"/>
    </source>
</evidence>
<feature type="compositionally biased region" description="Polar residues" evidence="6">
    <location>
        <begin position="232"/>
        <end position="243"/>
    </location>
</feature>
<keyword evidence="2 4" id="KW-0863">Zinc-finger</keyword>
<dbReference type="PROSITE" id="PS51999">
    <property type="entry name" value="ZF_GRF"/>
    <property type="match status" value="1"/>
</dbReference>
<dbReference type="InterPro" id="IPR010666">
    <property type="entry name" value="Znf_GRF"/>
</dbReference>
<feature type="compositionally biased region" description="Low complexity" evidence="6">
    <location>
        <begin position="71"/>
        <end position="82"/>
    </location>
</feature>
<keyword evidence="9" id="KW-1185">Reference proteome</keyword>
<evidence type="ECO:0000256" key="1">
    <source>
        <dbReference type="ARBA" id="ARBA00022723"/>
    </source>
</evidence>
<accession>A0A9P5XKS3</accession>
<feature type="compositionally biased region" description="Basic and acidic residues" evidence="6">
    <location>
        <begin position="266"/>
        <end position="282"/>
    </location>
</feature>
<keyword evidence="3" id="KW-0862">Zinc</keyword>
<dbReference type="AlphaFoldDB" id="A0A9P5XKS3"/>
<evidence type="ECO:0000313" key="9">
    <source>
        <dbReference type="Proteomes" id="UP000807342"/>
    </source>
</evidence>
<comment type="caution">
    <text evidence="8">The sequence shown here is derived from an EMBL/GenBank/DDBJ whole genome shotgun (WGS) entry which is preliminary data.</text>
</comment>
<evidence type="ECO:0000313" key="8">
    <source>
        <dbReference type="EMBL" id="KAF9452704.1"/>
    </source>
</evidence>
<feature type="compositionally biased region" description="Low complexity" evidence="6">
    <location>
        <begin position="153"/>
        <end position="168"/>
    </location>
</feature>
<sequence length="433" mass="47093">MVTQQVSPFGPNGIPFCHVHNIDAVLRTSHTITNRQRQFYTCPLNQNSERNACRCFYWVDELPPISQIDLPSTPTRSPTSTRFLPLATPTSPNTHNQPDSGPWPSSPTKRGSPFITTEARQKRFKAIQGALEDEPRPGPSSSARPTFSRDSRSATTSTTVTPATPQSVRAKRLAQSIKEALRTPQSPTQDVPTVNRAKDRSTTPTPATNGPPRASGSGTTYRLSDLGLDLSPTHSMHQPQIQNSPGSAGGARSGSGSQYYSPQDTSPRDRDDASDGSRKSEDELWNALAPPPCSQDEVAASLLCHPDKGKGKQKVEGSETEDDEITHWFQNVPPTSGSPGLFTPFARSTSPVLITPSETSNSNVIISDVTSDKIQHFLSSAITGLSIIPDYVRRLERKLAAMEKSNAAKAKRITELEEEIWELKSQRGASANN</sequence>
<dbReference type="GO" id="GO:0008270">
    <property type="term" value="F:zinc ion binding"/>
    <property type="evidence" value="ECO:0007669"/>
    <property type="project" value="UniProtKB-KW"/>
</dbReference>
<organism evidence="8 9">
    <name type="scientific">Macrolepiota fuliginosa MF-IS2</name>
    <dbReference type="NCBI Taxonomy" id="1400762"/>
    <lineage>
        <taxon>Eukaryota</taxon>
        <taxon>Fungi</taxon>
        <taxon>Dikarya</taxon>
        <taxon>Basidiomycota</taxon>
        <taxon>Agaricomycotina</taxon>
        <taxon>Agaricomycetes</taxon>
        <taxon>Agaricomycetidae</taxon>
        <taxon>Agaricales</taxon>
        <taxon>Agaricineae</taxon>
        <taxon>Agaricaceae</taxon>
        <taxon>Macrolepiota</taxon>
    </lineage>
</organism>
<feature type="domain" description="GRF-type" evidence="7">
    <location>
        <begin position="17"/>
        <end position="62"/>
    </location>
</feature>
<reference evidence="8" key="1">
    <citation type="submission" date="2020-11" db="EMBL/GenBank/DDBJ databases">
        <authorList>
            <consortium name="DOE Joint Genome Institute"/>
            <person name="Ahrendt S."/>
            <person name="Riley R."/>
            <person name="Andreopoulos W."/>
            <person name="Labutti K."/>
            <person name="Pangilinan J."/>
            <person name="Ruiz-Duenas F.J."/>
            <person name="Barrasa J.M."/>
            <person name="Sanchez-Garcia M."/>
            <person name="Camarero S."/>
            <person name="Miyauchi S."/>
            <person name="Serrano A."/>
            <person name="Linde D."/>
            <person name="Babiker R."/>
            <person name="Drula E."/>
            <person name="Ayuso-Fernandez I."/>
            <person name="Pacheco R."/>
            <person name="Padilla G."/>
            <person name="Ferreira P."/>
            <person name="Barriuso J."/>
            <person name="Kellner H."/>
            <person name="Castanera R."/>
            <person name="Alfaro M."/>
            <person name="Ramirez L."/>
            <person name="Pisabarro A.G."/>
            <person name="Kuo A."/>
            <person name="Tritt A."/>
            <person name="Lipzen A."/>
            <person name="He G."/>
            <person name="Yan M."/>
            <person name="Ng V."/>
            <person name="Cullen D."/>
            <person name="Martin F."/>
            <person name="Rosso M.-N."/>
            <person name="Henrissat B."/>
            <person name="Hibbett D."/>
            <person name="Martinez A.T."/>
            <person name="Grigoriev I.V."/>
        </authorList>
    </citation>
    <scope>NUCLEOTIDE SEQUENCE</scope>
    <source>
        <strain evidence="8">MF-IS2</strain>
    </source>
</reference>
<keyword evidence="1" id="KW-0479">Metal-binding</keyword>
<evidence type="ECO:0000256" key="6">
    <source>
        <dbReference type="SAM" id="MobiDB-lite"/>
    </source>
</evidence>
<feature type="coiled-coil region" evidence="5">
    <location>
        <begin position="392"/>
        <end position="426"/>
    </location>
</feature>